<accession>A0A1M7IFI4</accession>
<feature type="compositionally biased region" description="Low complexity" evidence="1">
    <location>
        <begin position="72"/>
        <end position="86"/>
    </location>
</feature>
<dbReference type="SMART" id="SM00257">
    <property type="entry name" value="LysM"/>
    <property type="match status" value="1"/>
</dbReference>
<dbReference type="RefSeq" id="WP_223228418.1">
    <property type="nucleotide sequence ID" value="NZ_FRCB01000007.1"/>
</dbReference>
<dbReference type="Pfam" id="PF01476">
    <property type="entry name" value="LysM"/>
    <property type="match status" value="1"/>
</dbReference>
<feature type="compositionally biased region" description="Low complexity" evidence="1">
    <location>
        <begin position="305"/>
        <end position="321"/>
    </location>
</feature>
<sequence length="503" mass="52831">MSSSLGTTKTSFIAGAVVAVVIAGVALVLSDADTPEEAPQPVAQAPQPATPAPAAEDTAQAPEVQTPPEPAQAPETTAETVTATEDQQPDTPAVTPDPPRISTFRLEPDGTMLVAGRAEPGWETSILLDGEPLRVLRPEGRGDFVEFLSVESSDQPRVLSLAMRSPETGDQIASRDEIIIAPMQRPEPQPEALAENQTAPQDQPLSERAEPETTATAPVAEPTPAPEAAPETTVQALAETAIASADTPGASVDTPEASANTPEVSANTPEASSDPTAAADTTSASDTTGASETPLPEAPAPEPVAPQTASTQADQTTQDAPTPQAVLLSDESGVRVLQPPEPASTAPEVMSSVALDAITYSDAGEVSLSGRGRMDGFVRIYIDNQPVTSSRIASDGTWRTGLPRVASGVYTLRIDETDAEGNVTSRLETPFQREERQLVAEPENDRPTVRAVTVQPGNTLWAISRSNYGEGTMYVRIFEANRDRIRDPDLIYPGQVFTVPVDQ</sequence>
<feature type="compositionally biased region" description="Low complexity" evidence="1">
    <location>
        <begin position="268"/>
        <end position="295"/>
    </location>
</feature>
<keyword evidence="2" id="KW-1133">Transmembrane helix</keyword>
<organism evidence="4 5">
    <name type="scientific">Roseovarius litoreus</name>
    <dbReference type="NCBI Taxonomy" id="1155722"/>
    <lineage>
        <taxon>Bacteria</taxon>
        <taxon>Pseudomonadati</taxon>
        <taxon>Pseudomonadota</taxon>
        <taxon>Alphaproteobacteria</taxon>
        <taxon>Rhodobacterales</taxon>
        <taxon>Roseobacteraceae</taxon>
        <taxon>Roseovarius</taxon>
    </lineage>
</organism>
<name>A0A1M7IFI4_9RHOB</name>
<reference evidence="4 5" key="1">
    <citation type="submission" date="2016-11" db="EMBL/GenBank/DDBJ databases">
        <authorList>
            <person name="Varghese N."/>
            <person name="Submissions S."/>
        </authorList>
    </citation>
    <scope>NUCLEOTIDE SEQUENCE [LARGE SCALE GENOMIC DNA]</scope>
    <source>
        <strain evidence="4 5">DSM 28249</strain>
    </source>
</reference>
<dbReference type="CDD" id="cd00118">
    <property type="entry name" value="LysM"/>
    <property type="match status" value="1"/>
</dbReference>
<protein>
    <submittedName>
        <fullName evidence="4">Nucleoid-associated protein YgaU, contains BON and LysM domains</fullName>
    </submittedName>
</protein>
<feature type="region of interest" description="Disordered" evidence="1">
    <location>
        <begin position="164"/>
        <end position="321"/>
    </location>
</feature>
<feature type="compositionally biased region" description="Polar residues" evidence="1">
    <location>
        <begin position="195"/>
        <end position="204"/>
    </location>
</feature>
<keyword evidence="2" id="KW-0472">Membrane</keyword>
<gene>
    <name evidence="4" type="ORF">SAMN05443432_10743</name>
</gene>
<dbReference type="EMBL" id="FRCB01000007">
    <property type="protein sequence ID" value="SHM39343.1"/>
    <property type="molecule type" value="Genomic_DNA"/>
</dbReference>
<feature type="transmembrane region" description="Helical" evidence="2">
    <location>
        <begin position="12"/>
        <end position="30"/>
    </location>
</feature>
<dbReference type="PROSITE" id="PS51782">
    <property type="entry name" value="LYSM"/>
    <property type="match status" value="1"/>
</dbReference>
<dbReference type="Proteomes" id="UP000322545">
    <property type="component" value="Unassembled WGS sequence"/>
</dbReference>
<evidence type="ECO:0000259" key="3">
    <source>
        <dbReference type="PROSITE" id="PS51782"/>
    </source>
</evidence>
<evidence type="ECO:0000256" key="2">
    <source>
        <dbReference type="SAM" id="Phobius"/>
    </source>
</evidence>
<evidence type="ECO:0000313" key="5">
    <source>
        <dbReference type="Proteomes" id="UP000322545"/>
    </source>
</evidence>
<feature type="compositionally biased region" description="Polar residues" evidence="1">
    <location>
        <begin position="257"/>
        <end position="267"/>
    </location>
</feature>
<dbReference type="AlphaFoldDB" id="A0A1M7IFI4"/>
<dbReference type="PANTHER" id="PTHR34700">
    <property type="entry name" value="POTASSIUM BINDING PROTEIN KBP"/>
    <property type="match status" value="1"/>
</dbReference>
<dbReference type="InterPro" id="IPR036779">
    <property type="entry name" value="LysM_dom_sf"/>
</dbReference>
<dbReference type="InterPro" id="IPR018392">
    <property type="entry name" value="LysM"/>
</dbReference>
<keyword evidence="5" id="KW-1185">Reference proteome</keyword>
<feature type="compositionally biased region" description="Low complexity" evidence="1">
    <location>
        <begin position="37"/>
        <end position="64"/>
    </location>
</feature>
<keyword evidence="2" id="KW-0812">Transmembrane</keyword>
<proteinExistence type="predicted"/>
<feature type="domain" description="LysM" evidence="3">
    <location>
        <begin position="450"/>
        <end position="499"/>
    </location>
</feature>
<dbReference type="PANTHER" id="PTHR34700:SF4">
    <property type="entry name" value="PHAGE-LIKE ELEMENT PBSX PROTEIN XKDP"/>
    <property type="match status" value="1"/>
</dbReference>
<dbReference type="InterPro" id="IPR052196">
    <property type="entry name" value="Bact_Kbp"/>
</dbReference>
<evidence type="ECO:0000256" key="1">
    <source>
        <dbReference type="SAM" id="MobiDB-lite"/>
    </source>
</evidence>
<evidence type="ECO:0000313" key="4">
    <source>
        <dbReference type="EMBL" id="SHM39343.1"/>
    </source>
</evidence>
<dbReference type="Gene3D" id="3.10.350.10">
    <property type="entry name" value="LysM domain"/>
    <property type="match status" value="1"/>
</dbReference>
<feature type="region of interest" description="Disordered" evidence="1">
    <location>
        <begin position="33"/>
        <end position="105"/>
    </location>
</feature>